<keyword evidence="11" id="KW-0915">Sodium</keyword>
<keyword evidence="9 16" id="KW-1133">Transmembrane helix</keyword>
<evidence type="ECO:0000256" key="9">
    <source>
        <dbReference type="ARBA" id="ARBA00022989"/>
    </source>
</evidence>
<keyword evidence="14 16" id="KW-0472">Membrane</keyword>
<dbReference type="InterPro" id="IPR010204">
    <property type="entry name" value="NqrC"/>
</dbReference>
<protein>
    <recommendedName>
        <fullName evidence="17">FMN-binding domain-containing protein</fullName>
    </recommendedName>
</protein>
<evidence type="ECO:0000256" key="7">
    <source>
        <dbReference type="ARBA" id="ARBA00022692"/>
    </source>
</evidence>
<evidence type="ECO:0000256" key="15">
    <source>
        <dbReference type="ARBA" id="ARBA00023201"/>
    </source>
</evidence>
<keyword evidence="10" id="KW-0520">NAD</keyword>
<organism evidence="18">
    <name type="scientific">marine sediment metagenome</name>
    <dbReference type="NCBI Taxonomy" id="412755"/>
    <lineage>
        <taxon>unclassified sequences</taxon>
        <taxon>metagenomes</taxon>
        <taxon>ecological metagenomes</taxon>
    </lineage>
</organism>
<dbReference type="PANTHER" id="PTHR37838">
    <property type="entry name" value="NA(+)-TRANSLOCATING NADH-QUINONE REDUCTASE SUBUNIT C"/>
    <property type="match status" value="1"/>
</dbReference>
<dbReference type="GO" id="GO:0006814">
    <property type="term" value="P:sodium ion transport"/>
    <property type="evidence" value="ECO:0007669"/>
    <property type="project" value="UniProtKB-KW"/>
</dbReference>
<evidence type="ECO:0000256" key="13">
    <source>
        <dbReference type="ARBA" id="ARBA00023075"/>
    </source>
</evidence>
<evidence type="ECO:0000256" key="1">
    <source>
        <dbReference type="ARBA" id="ARBA00022448"/>
    </source>
</evidence>
<evidence type="ECO:0000256" key="12">
    <source>
        <dbReference type="ARBA" id="ARBA00023065"/>
    </source>
</evidence>
<keyword evidence="5" id="KW-0285">Flavoprotein</keyword>
<keyword evidence="8" id="KW-1278">Translocase</keyword>
<dbReference type="InterPro" id="IPR007329">
    <property type="entry name" value="FMN-bd"/>
</dbReference>
<keyword evidence="3" id="KW-0997">Cell inner membrane</keyword>
<dbReference type="SMART" id="SM00900">
    <property type="entry name" value="FMN_bind"/>
    <property type="match status" value="1"/>
</dbReference>
<evidence type="ECO:0000256" key="6">
    <source>
        <dbReference type="ARBA" id="ARBA00022643"/>
    </source>
</evidence>
<evidence type="ECO:0000313" key="18">
    <source>
        <dbReference type="EMBL" id="KKN95032.1"/>
    </source>
</evidence>
<dbReference type="GO" id="GO:0010181">
    <property type="term" value="F:FMN binding"/>
    <property type="evidence" value="ECO:0007669"/>
    <property type="project" value="InterPro"/>
</dbReference>
<dbReference type="Pfam" id="PF04205">
    <property type="entry name" value="FMN_bind"/>
    <property type="match status" value="1"/>
</dbReference>
<keyword evidence="4" id="KW-0597">Phosphoprotein</keyword>
<proteinExistence type="predicted"/>
<evidence type="ECO:0000256" key="10">
    <source>
        <dbReference type="ARBA" id="ARBA00023027"/>
    </source>
</evidence>
<reference evidence="18" key="1">
    <citation type="journal article" date="2015" name="Nature">
        <title>Complex archaea that bridge the gap between prokaryotes and eukaryotes.</title>
        <authorList>
            <person name="Spang A."/>
            <person name="Saw J.H."/>
            <person name="Jorgensen S.L."/>
            <person name="Zaremba-Niedzwiedzka K."/>
            <person name="Martijn J."/>
            <person name="Lind A.E."/>
            <person name="van Eijk R."/>
            <person name="Schleper C."/>
            <person name="Guy L."/>
            <person name="Ettema T.J."/>
        </authorList>
    </citation>
    <scope>NUCLEOTIDE SEQUENCE</scope>
</reference>
<feature type="transmembrane region" description="Helical" evidence="16">
    <location>
        <begin position="12"/>
        <end position="33"/>
    </location>
</feature>
<evidence type="ECO:0000256" key="2">
    <source>
        <dbReference type="ARBA" id="ARBA00022475"/>
    </source>
</evidence>
<name>A0A0F9V5Q9_9ZZZZ</name>
<evidence type="ECO:0000256" key="11">
    <source>
        <dbReference type="ARBA" id="ARBA00023053"/>
    </source>
</evidence>
<evidence type="ECO:0000256" key="16">
    <source>
        <dbReference type="SAM" id="Phobius"/>
    </source>
</evidence>
<evidence type="ECO:0000256" key="3">
    <source>
        <dbReference type="ARBA" id="ARBA00022519"/>
    </source>
</evidence>
<accession>A0A0F9V5Q9</accession>
<evidence type="ECO:0000256" key="8">
    <source>
        <dbReference type="ARBA" id="ARBA00022967"/>
    </source>
</evidence>
<dbReference type="GO" id="GO:0016020">
    <property type="term" value="C:membrane"/>
    <property type="evidence" value="ECO:0007669"/>
    <property type="project" value="InterPro"/>
</dbReference>
<keyword evidence="12" id="KW-0406">Ion transport</keyword>
<dbReference type="PANTHER" id="PTHR37838:SF1">
    <property type="entry name" value="NA(+)-TRANSLOCATING NADH-QUINONE REDUCTASE SUBUNIT C"/>
    <property type="match status" value="1"/>
</dbReference>
<keyword evidence="6" id="KW-0288">FMN</keyword>
<comment type="caution">
    <text evidence="18">The sequence shown here is derived from an EMBL/GenBank/DDBJ whole genome shotgun (WGS) entry which is preliminary data.</text>
</comment>
<evidence type="ECO:0000256" key="4">
    <source>
        <dbReference type="ARBA" id="ARBA00022553"/>
    </source>
</evidence>
<dbReference type="EMBL" id="LAZR01000073">
    <property type="protein sequence ID" value="KKN95032.1"/>
    <property type="molecule type" value="Genomic_DNA"/>
</dbReference>
<dbReference type="AlphaFoldDB" id="A0A0F9V5Q9"/>
<sequence length="231" mass="25725">MMAQAKKSPTYVLLYAAVVSTLFTAGIMALHAATRDIVERNERLFEQKAIVELFGLGDVETLSDTEIVELYENRAYLFDDVVDPETGQSHKVYVAVDEKNHLIGYAFSVSGTGFWARIDGYMAVTPDLNKVMGITFLQHQETPGLGGRITERTWRQKFVGLNVSPNPDGQFIYIGGQAPQADSPRASRHVDAISGATGTITALDRFLNEQIPMFRRLEEELLSKHVTKIPF</sequence>
<evidence type="ECO:0000256" key="14">
    <source>
        <dbReference type="ARBA" id="ARBA00023136"/>
    </source>
</evidence>
<keyword evidence="13" id="KW-0830">Ubiquinone</keyword>
<keyword evidence="2" id="KW-1003">Cell membrane</keyword>
<keyword evidence="7 16" id="KW-0812">Transmembrane</keyword>
<gene>
    <name evidence="18" type="ORF">LCGC14_0181000</name>
</gene>
<keyword evidence="15" id="KW-0739">Sodium transport</keyword>
<feature type="domain" description="FMN-binding" evidence="17">
    <location>
        <begin position="113"/>
        <end position="214"/>
    </location>
</feature>
<dbReference type="GO" id="GO:0016655">
    <property type="term" value="F:oxidoreductase activity, acting on NAD(P)H, quinone or similar compound as acceptor"/>
    <property type="evidence" value="ECO:0007669"/>
    <property type="project" value="InterPro"/>
</dbReference>
<evidence type="ECO:0000256" key="5">
    <source>
        <dbReference type="ARBA" id="ARBA00022630"/>
    </source>
</evidence>
<keyword evidence="1" id="KW-0813">Transport</keyword>
<evidence type="ECO:0000259" key="17">
    <source>
        <dbReference type="SMART" id="SM00900"/>
    </source>
</evidence>